<dbReference type="RefSeq" id="WP_170123917.1">
    <property type="nucleotide sequence ID" value="NZ_CAWNXA010000002.1"/>
</dbReference>
<gene>
    <name evidence="8" type="ORF">C8D93_102389</name>
</gene>
<feature type="transmembrane region" description="Helical" evidence="4">
    <location>
        <begin position="133"/>
        <end position="155"/>
    </location>
</feature>
<protein>
    <recommendedName>
        <fullName evidence="2">diguanylate cyclase</fullName>
        <ecNumber evidence="2">2.7.7.65</ecNumber>
    </recommendedName>
</protein>
<dbReference type="CDD" id="cd01949">
    <property type="entry name" value="GGDEF"/>
    <property type="match status" value="1"/>
</dbReference>
<dbReference type="SUPFAM" id="SSF55073">
    <property type="entry name" value="Nucleotide cyclase"/>
    <property type="match status" value="1"/>
</dbReference>
<feature type="transmembrane region" description="Helical" evidence="4">
    <location>
        <begin position="85"/>
        <end position="105"/>
    </location>
</feature>
<dbReference type="PANTHER" id="PTHR45138:SF9">
    <property type="entry name" value="DIGUANYLATE CYCLASE DGCM-RELATED"/>
    <property type="match status" value="1"/>
</dbReference>
<dbReference type="Pfam" id="PF00990">
    <property type="entry name" value="GGDEF"/>
    <property type="match status" value="1"/>
</dbReference>
<reference evidence="8 9" key="1">
    <citation type="submission" date="2018-04" db="EMBL/GenBank/DDBJ databases">
        <title>Genomic Encyclopedia of Type Strains, Phase IV (KMG-IV): sequencing the most valuable type-strain genomes for metagenomic binning, comparative biology and taxonomic classification.</title>
        <authorList>
            <person name="Goeker M."/>
        </authorList>
    </citation>
    <scope>NUCLEOTIDE SEQUENCE [LARGE SCALE GENOMIC DNA]</scope>
    <source>
        <strain evidence="8 9">DSM 104150</strain>
    </source>
</reference>
<dbReference type="SUPFAM" id="SSF55785">
    <property type="entry name" value="PYP-like sensor domain (PAS domain)"/>
    <property type="match status" value="1"/>
</dbReference>
<organism evidence="8 9">
    <name type="scientific">Sinimarinibacterium flocculans</name>
    <dbReference type="NCBI Taxonomy" id="985250"/>
    <lineage>
        <taxon>Bacteria</taxon>
        <taxon>Pseudomonadati</taxon>
        <taxon>Pseudomonadota</taxon>
        <taxon>Gammaproteobacteria</taxon>
        <taxon>Nevskiales</taxon>
        <taxon>Nevskiaceae</taxon>
        <taxon>Sinimarinibacterium</taxon>
    </lineage>
</organism>
<dbReference type="InterPro" id="IPR000014">
    <property type="entry name" value="PAS"/>
</dbReference>
<keyword evidence="9" id="KW-1185">Reference proteome</keyword>
<dbReference type="GO" id="GO:1902201">
    <property type="term" value="P:negative regulation of bacterial-type flagellum-dependent cell motility"/>
    <property type="evidence" value="ECO:0007669"/>
    <property type="project" value="TreeGrafter"/>
</dbReference>
<keyword evidence="4" id="KW-0472">Membrane</keyword>
<dbReference type="InterPro" id="IPR029787">
    <property type="entry name" value="Nucleotide_cyclase"/>
</dbReference>
<dbReference type="PANTHER" id="PTHR45138">
    <property type="entry name" value="REGULATORY COMPONENTS OF SENSORY TRANSDUCTION SYSTEM"/>
    <property type="match status" value="1"/>
</dbReference>
<evidence type="ECO:0000313" key="8">
    <source>
        <dbReference type="EMBL" id="PXV70530.1"/>
    </source>
</evidence>
<dbReference type="PROSITE" id="PS50113">
    <property type="entry name" value="PAC"/>
    <property type="match status" value="1"/>
</dbReference>
<dbReference type="Pfam" id="PF13426">
    <property type="entry name" value="PAS_9"/>
    <property type="match status" value="1"/>
</dbReference>
<feature type="transmembrane region" description="Helical" evidence="4">
    <location>
        <begin position="60"/>
        <end position="78"/>
    </location>
</feature>
<dbReference type="GO" id="GO:0052621">
    <property type="term" value="F:diguanylate cyclase activity"/>
    <property type="evidence" value="ECO:0007669"/>
    <property type="project" value="UniProtKB-EC"/>
</dbReference>
<feature type="domain" description="GGDEF" evidence="7">
    <location>
        <begin position="362"/>
        <end position="496"/>
    </location>
</feature>
<dbReference type="Gene3D" id="3.30.450.20">
    <property type="entry name" value="PAS domain"/>
    <property type="match status" value="1"/>
</dbReference>
<evidence type="ECO:0000256" key="3">
    <source>
        <dbReference type="ARBA" id="ARBA00034247"/>
    </source>
</evidence>
<dbReference type="CDD" id="cd00130">
    <property type="entry name" value="PAS"/>
    <property type="match status" value="1"/>
</dbReference>
<proteinExistence type="predicted"/>
<dbReference type="FunFam" id="3.30.70.270:FF:000001">
    <property type="entry name" value="Diguanylate cyclase domain protein"/>
    <property type="match status" value="1"/>
</dbReference>
<evidence type="ECO:0000259" key="6">
    <source>
        <dbReference type="PROSITE" id="PS50113"/>
    </source>
</evidence>
<keyword evidence="4" id="KW-0812">Transmembrane</keyword>
<dbReference type="NCBIfam" id="TIGR00254">
    <property type="entry name" value="GGDEF"/>
    <property type="match status" value="1"/>
</dbReference>
<dbReference type="Proteomes" id="UP000248330">
    <property type="component" value="Unassembled WGS sequence"/>
</dbReference>
<keyword evidence="4" id="KW-1133">Transmembrane helix</keyword>
<comment type="cofactor">
    <cofactor evidence="1">
        <name>Mg(2+)</name>
        <dbReference type="ChEBI" id="CHEBI:18420"/>
    </cofactor>
</comment>
<dbReference type="SMART" id="SM00086">
    <property type="entry name" value="PAC"/>
    <property type="match status" value="1"/>
</dbReference>
<comment type="catalytic activity">
    <reaction evidence="3">
        <text>2 GTP = 3',3'-c-di-GMP + 2 diphosphate</text>
        <dbReference type="Rhea" id="RHEA:24898"/>
        <dbReference type="ChEBI" id="CHEBI:33019"/>
        <dbReference type="ChEBI" id="CHEBI:37565"/>
        <dbReference type="ChEBI" id="CHEBI:58805"/>
        <dbReference type="EC" id="2.7.7.65"/>
    </reaction>
</comment>
<evidence type="ECO:0000256" key="2">
    <source>
        <dbReference type="ARBA" id="ARBA00012528"/>
    </source>
</evidence>
<evidence type="ECO:0000256" key="4">
    <source>
        <dbReference type="SAM" id="Phobius"/>
    </source>
</evidence>
<dbReference type="GO" id="GO:0043709">
    <property type="term" value="P:cell adhesion involved in single-species biofilm formation"/>
    <property type="evidence" value="ECO:0007669"/>
    <property type="project" value="TreeGrafter"/>
</dbReference>
<name>A0A318EMT7_9GAMM</name>
<dbReference type="InterPro" id="IPR000700">
    <property type="entry name" value="PAS-assoc_C"/>
</dbReference>
<dbReference type="EMBL" id="QICN01000002">
    <property type="protein sequence ID" value="PXV70530.1"/>
    <property type="molecule type" value="Genomic_DNA"/>
</dbReference>
<dbReference type="AlphaFoldDB" id="A0A318EMT7"/>
<dbReference type="InterPro" id="IPR050469">
    <property type="entry name" value="Diguanylate_Cyclase"/>
</dbReference>
<dbReference type="PROSITE" id="PS50112">
    <property type="entry name" value="PAS"/>
    <property type="match status" value="1"/>
</dbReference>
<feature type="domain" description="PAC" evidence="6">
    <location>
        <begin position="278"/>
        <end position="330"/>
    </location>
</feature>
<dbReference type="PROSITE" id="PS50887">
    <property type="entry name" value="GGDEF"/>
    <property type="match status" value="1"/>
</dbReference>
<evidence type="ECO:0000259" key="7">
    <source>
        <dbReference type="PROSITE" id="PS50887"/>
    </source>
</evidence>
<feature type="domain" description="PAS" evidence="5">
    <location>
        <begin position="205"/>
        <end position="275"/>
    </location>
</feature>
<dbReference type="SMART" id="SM00091">
    <property type="entry name" value="PAS"/>
    <property type="match status" value="1"/>
</dbReference>
<dbReference type="InterPro" id="IPR043128">
    <property type="entry name" value="Rev_trsase/Diguanyl_cyclase"/>
</dbReference>
<dbReference type="GO" id="GO:0005886">
    <property type="term" value="C:plasma membrane"/>
    <property type="evidence" value="ECO:0007669"/>
    <property type="project" value="TreeGrafter"/>
</dbReference>
<dbReference type="InterPro" id="IPR001610">
    <property type="entry name" value="PAC"/>
</dbReference>
<accession>A0A318EMT7</accession>
<dbReference type="InterPro" id="IPR035965">
    <property type="entry name" value="PAS-like_dom_sf"/>
</dbReference>
<dbReference type="EC" id="2.7.7.65" evidence="2"/>
<feature type="transmembrane region" description="Helical" evidence="4">
    <location>
        <begin position="167"/>
        <end position="185"/>
    </location>
</feature>
<evidence type="ECO:0000256" key="1">
    <source>
        <dbReference type="ARBA" id="ARBA00001946"/>
    </source>
</evidence>
<evidence type="ECO:0000313" key="9">
    <source>
        <dbReference type="Proteomes" id="UP000248330"/>
    </source>
</evidence>
<dbReference type="InterPro" id="IPR000160">
    <property type="entry name" value="GGDEF_dom"/>
</dbReference>
<dbReference type="SMART" id="SM00267">
    <property type="entry name" value="GGDEF"/>
    <property type="match status" value="1"/>
</dbReference>
<comment type="caution">
    <text evidence="8">The sequence shown here is derived from an EMBL/GenBank/DDBJ whole genome shotgun (WGS) entry which is preliminary data.</text>
</comment>
<evidence type="ECO:0000259" key="5">
    <source>
        <dbReference type="PROSITE" id="PS50112"/>
    </source>
</evidence>
<dbReference type="NCBIfam" id="TIGR00229">
    <property type="entry name" value="sensory_box"/>
    <property type="match status" value="1"/>
</dbReference>
<sequence length="497" mass="54975">MKARLGTGGPTEVAAARHDEQLRQLRRDLVEQLWTGMRLIALIGVPVSLSRYFITGWTSVYSVHVGVGLFTLIVAACRRWLPFDVLAIAFLCLLWTVGLPGVVAFGLSASSIWWLVLSSFVASTLYSVRVGVYLALATGLVMGIVGLGFITGSLTPPMDVSRYHAEPTAWMTLLLVTGAFAFLLLKTLGSHQRAVYQLLGRVRVQRDEVRDLYDHAPCGYQSLDAQGRIVKVNLTALRWLGYTEKELLGRAFADVLTAESQLLFSPAFSDFVMGGDTLDLELDLRRKDGSSIPVLLSASALRDSDGRFRMSRATMFDISDRRQLENELRRLARTDALTGLSNRHHFYAEATREIARARRRTLPLSVLLLDADHFKRINDRHGHAAGDQVLQALSGTLREVLREVDLPARLGGEEFAVLLPEVDIEDALAVGERLRDAIEQQQLVLESGATVRFTVSVGVSSLGAADPHIDELLRRADTALYEAKRQGRNRVIAEHPP</sequence>
<dbReference type="Gene3D" id="3.30.70.270">
    <property type="match status" value="1"/>
</dbReference>